<keyword evidence="9" id="KW-1185">Reference proteome</keyword>
<name>A0A077ZQG9_TRITR</name>
<evidence type="ECO:0000256" key="4">
    <source>
        <dbReference type="ARBA" id="ARBA00022759"/>
    </source>
</evidence>
<keyword evidence="4" id="KW-0255">Endonuclease</keyword>
<dbReference type="GO" id="GO:0004519">
    <property type="term" value="F:endonuclease activity"/>
    <property type="evidence" value="ECO:0007669"/>
    <property type="project" value="UniProtKB-KW"/>
</dbReference>
<dbReference type="InterPro" id="IPR041373">
    <property type="entry name" value="RT_RNaseH"/>
</dbReference>
<evidence type="ECO:0000313" key="9">
    <source>
        <dbReference type="Proteomes" id="UP000030665"/>
    </source>
</evidence>
<dbReference type="PANTHER" id="PTHR37984">
    <property type="entry name" value="PROTEIN CBG26694"/>
    <property type="match status" value="1"/>
</dbReference>
<dbReference type="SUPFAM" id="SSF56672">
    <property type="entry name" value="DNA/RNA polymerases"/>
    <property type="match status" value="1"/>
</dbReference>
<dbReference type="Proteomes" id="UP000030665">
    <property type="component" value="Unassembled WGS sequence"/>
</dbReference>
<feature type="domain" description="Reverse transcriptase RNase H-like" evidence="7">
    <location>
        <begin position="56"/>
        <end position="163"/>
    </location>
</feature>
<evidence type="ECO:0000256" key="6">
    <source>
        <dbReference type="ARBA" id="ARBA00022918"/>
    </source>
</evidence>
<evidence type="ECO:0000256" key="5">
    <source>
        <dbReference type="ARBA" id="ARBA00022801"/>
    </source>
</evidence>
<accession>A0A077ZQG9</accession>
<evidence type="ECO:0000259" key="7">
    <source>
        <dbReference type="Pfam" id="PF17917"/>
    </source>
</evidence>
<keyword evidence="1" id="KW-0808">Transferase</keyword>
<evidence type="ECO:0000256" key="3">
    <source>
        <dbReference type="ARBA" id="ARBA00022722"/>
    </source>
</evidence>
<protein>
    <recommendedName>
        <fullName evidence="7">Reverse transcriptase RNase H-like domain-containing protein</fullName>
    </recommendedName>
</protein>
<sequence>MNYYARFVPHLQSRYAPFHELTKAGTPWTWNQRCRSLFEELKSCLTSSDTLVHYDDKLPLVLYSDACERGLGALCHRFASGMEKPIAFASRLLTDVEKRYAAIDREALAIMFGVSKFAQYLYGRCFILKTDHKPLEQIFGNNRELPKLATNRLMRWALILGNYEYSVEYVPACRNALANALSRLPIKEVDIPTVERQPSGQLLNLRINELPLSKRQLQCCLVQDSELAKVIRYLETGWPSRKKEISDNLRPFFERQSELSYEDHGKAELWCLLRYDRKFWKCYMKATQALWQ</sequence>
<keyword evidence="2" id="KW-0548">Nucleotidyltransferase</keyword>
<dbReference type="OrthoDB" id="5850908at2759"/>
<reference evidence="8" key="1">
    <citation type="submission" date="2014-01" db="EMBL/GenBank/DDBJ databases">
        <authorList>
            <person name="Aslett M."/>
        </authorList>
    </citation>
    <scope>NUCLEOTIDE SEQUENCE</scope>
</reference>
<dbReference type="FunFam" id="3.10.20.370:FF:000001">
    <property type="entry name" value="Retrovirus-related Pol polyprotein from transposon 17.6-like protein"/>
    <property type="match status" value="1"/>
</dbReference>
<evidence type="ECO:0000256" key="1">
    <source>
        <dbReference type="ARBA" id="ARBA00022679"/>
    </source>
</evidence>
<dbReference type="AlphaFoldDB" id="A0A077ZQG9"/>
<evidence type="ECO:0000313" key="8">
    <source>
        <dbReference type="EMBL" id="CDW61015.1"/>
    </source>
</evidence>
<dbReference type="Gene3D" id="3.30.70.270">
    <property type="match status" value="1"/>
</dbReference>
<dbReference type="GO" id="GO:0016787">
    <property type="term" value="F:hydrolase activity"/>
    <property type="evidence" value="ECO:0007669"/>
    <property type="project" value="UniProtKB-KW"/>
</dbReference>
<dbReference type="GO" id="GO:0003964">
    <property type="term" value="F:RNA-directed DNA polymerase activity"/>
    <property type="evidence" value="ECO:0007669"/>
    <property type="project" value="UniProtKB-KW"/>
</dbReference>
<gene>
    <name evidence="8" type="ORF">TTRE_0000942701</name>
</gene>
<reference evidence="8" key="2">
    <citation type="submission" date="2014-03" db="EMBL/GenBank/DDBJ databases">
        <title>The whipworm genome and dual-species transcriptomics of an intimate host-pathogen interaction.</title>
        <authorList>
            <person name="Foth B.J."/>
            <person name="Tsai I.J."/>
            <person name="Reid A.J."/>
            <person name="Bancroft A.J."/>
            <person name="Nichol S."/>
            <person name="Tracey A."/>
            <person name="Holroyd N."/>
            <person name="Cotton J.A."/>
            <person name="Stanley E.J."/>
            <person name="Zarowiecki M."/>
            <person name="Liu J.Z."/>
            <person name="Huckvale T."/>
            <person name="Cooper P.J."/>
            <person name="Grencis R.K."/>
            <person name="Berriman M."/>
        </authorList>
    </citation>
    <scope>NUCLEOTIDE SEQUENCE [LARGE SCALE GENOMIC DNA]</scope>
</reference>
<keyword evidence="5" id="KW-0378">Hydrolase</keyword>
<dbReference type="InterPro" id="IPR043502">
    <property type="entry name" value="DNA/RNA_pol_sf"/>
</dbReference>
<dbReference type="InterPro" id="IPR050951">
    <property type="entry name" value="Retrovirus_Pol_polyprotein"/>
</dbReference>
<proteinExistence type="predicted"/>
<dbReference type="STRING" id="36087.A0A077ZQG9"/>
<evidence type="ECO:0000256" key="2">
    <source>
        <dbReference type="ARBA" id="ARBA00022695"/>
    </source>
</evidence>
<dbReference type="EMBL" id="HG807704">
    <property type="protein sequence ID" value="CDW61015.1"/>
    <property type="molecule type" value="Genomic_DNA"/>
</dbReference>
<dbReference type="PANTHER" id="PTHR37984:SF5">
    <property type="entry name" value="PROTEIN NYNRIN-LIKE"/>
    <property type="match status" value="1"/>
</dbReference>
<dbReference type="InterPro" id="IPR043128">
    <property type="entry name" value="Rev_trsase/Diguanyl_cyclase"/>
</dbReference>
<dbReference type="CDD" id="cd09274">
    <property type="entry name" value="RNase_HI_RT_Ty3"/>
    <property type="match status" value="1"/>
</dbReference>
<dbReference type="Pfam" id="PF17917">
    <property type="entry name" value="RT_RNaseH"/>
    <property type="match status" value="1"/>
</dbReference>
<keyword evidence="6" id="KW-0695">RNA-directed DNA polymerase</keyword>
<keyword evidence="3" id="KW-0540">Nuclease</keyword>
<organism evidence="8 9">
    <name type="scientific">Trichuris trichiura</name>
    <name type="common">Whipworm</name>
    <name type="synonym">Trichocephalus trichiurus</name>
    <dbReference type="NCBI Taxonomy" id="36087"/>
    <lineage>
        <taxon>Eukaryota</taxon>
        <taxon>Metazoa</taxon>
        <taxon>Ecdysozoa</taxon>
        <taxon>Nematoda</taxon>
        <taxon>Enoplea</taxon>
        <taxon>Dorylaimia</taxon>
        <taxon>Trichinellida</taxon>
        <taxon>Trichuridae</taxon>
        <taxon>Trichuris</taxon>
    </lineage>
</organism>